<dbReference type="SUPFAM" id="SSF143100">
    <property type="entry name" value="TTHA1013/TTHA0281-like"/>
    <property type="match status" value="1"/>
</dbReference>
<accession>A0A2T1LU34</accession>
<sequence length="66" mass="7367">MSNYLTIEVEQENDGRWIAEILELSGVLVYGLTQQEAISKVQALALRVIADKLEHGEIRNCLTSPP</sequence>
<keyword evidence="2" id="KW-1185">Reference proteome</keyword>
<dbReference type="EMBL" id="PXOH01000026">
    <property type="protein sequence ID" value="PSF34509.1"/>
    <property type="molecule type" value="Genomic_DNA"/>
</dbReference>
<dbReference type="RefSeq" id="WP_106458490.1">
    <property type="nucleotide sequence ID" value="NZ_PXOH01000026.1"/>
</dbReference>
<dbReference type="InterPro" id="IPR035069">
    <property type="entry name" value="TTHA1013/TTHA0281-like"/>
</dbReference>
<evidence type="ECO:0000313" key="1">
    <source>
        <dbReference type="EMBL" id="PSF34509.1"/>
    </source>
</evidence>
<reference evidence="1 2" key="1">
    <citation type="submission" date="2018-03" db="EMBL/GenBank/DDBJ databases">
        <title>The ancient ancestry and fast evolution of plastids.</title>
        <authorList>
            <person name="Moore K.R."/>
            <person name="Magnabosco C."/>
            <person name="Momper L."/>
            <person name="Gold D.A."/>
            <person name="Bosak T."/>
            <person name="Fournier G.P."/>
        </authorList>
    </citation>
    <scope>NUCLEOTIDE SEQUENCE [LARGE SCALE GENOMIC DNA]</scope>
    <source>
        <strain evidence="1 2">CCALA 016</strain>
    </source>
</reference>
<dbReference type="OrthoDB" id="9807959at2"/>
<reference evidence="1 2" key="2">
    <citation type="submission" date="2018-03" db="EMBL/GenBank/DDBJ databases">
        <authorList>
            <person name="Keele B.F."/>
        </authorList>
    </citation>
    <scope>NUCLEOTIDE SEQUENCE [LARGE SCALE GENOMIC DNA]</scope>
    <source>
        <strain evidence="1 2">CCALA 016</strain>
    </source>
</reference>
<proteinExistence type="predicted"/>
<evidence type="ECO:0000313" key="2">
    <source>
        <dbReference type="Proteomes" id="UP000239001"/>
    </source>
</evidence>
<organism evidence="1 2">
    <name type="scientific">Aphanothece hegewaldii CCALA 016</name>
    <dbReference type="NCBI Taxonomy" id="2107694"/>
    <lineage>
        <taxon>Bacteria</taxon>
        <taxon>Bacillati</taxon>
        <taxon>Cyanobacteriota</taxon>
        <taxon>Cyanophyceae</taxon>
        <taxon>Oscillatoriophycideae</taxon>
        <taxon>Chroococcales</taxon>
        <taxon>Aphanothecaceae</taxon>
        <taxon>Aphanothece</taxon>
    </lineage>
</organism>
<dbReference type="AlphaFoldDB" id="A0A2T1LU34"/>
<dbReference type="Proteomes" id="UP000239001">
    <property type="component" value="Unassembled WGS sequence"/>
</dbReference>
<gene>
    <name evidence="1" type="ORF">C7H19_18960</name>
</gene>
<comment type="caution">
    <text evidence="1">The sequence shown here is derived from an EMBL/GenBank/DDBJ whole genome shotgun (WGS) entry which is preliminary data.</text>
</comment>
<protein>
    <submittedName>
        <fullName evidence="1">HicB family protein</fullName>
    </submittedName>
</protein>
<name>A0A2T1LU34_9CHRO</name>